<feature type="domain" description="PGG" evidence="2">
    <location>
        <begin position="264"/>
        <end position="374"/>
    </location>
</feature>
<organism evidence="3 4">
    <name type="scientific">Urochloa decumbens</name>
    <dbReference type="NCBI Taxonomy" id="240449"/>
    <lineage>
        <taxon>Eukaryota</taxon>
        <taxon>Viridiplantae</taxon>
        <taxon>Streptophyta</taxon>
        <taxon>Embryophyta</taxon>
        <taxon>Tracheophyta</taxon>
        <taxon>Spermatophyta</taxon>
        <taxon>Magnoliopsida</taxon>
        <taxon>Liliopsida</taxon>
        <taxon>Poales</taxon>
        <taxon>Poaceae</taxon>
        <taxon>PACMAD clade</taxon>
        <taxon>Panicoideae</taxon>
        <taxon>Panicodae</taxon>
        <taxon>Paniceae</taxon>
        <taxon>Melinidinae</taxon>
        <taxon>Urochloa</taxon>
    </lineage>
</organism>
<protein>
    <recommendedName>
        <fullName evidence="2">PGG domain-containing protein</fullName>
    </recommendedName>
</protein>
<name>A0ABC9E1X0_9POAL</name>
<accession>A0ABC9E1X0</accession>
<dbReference type="AlphaFoldDB" id="A0ABC9E1X0"/>
<sequence length="419" mass="44167">MLPELLMAARSGNIKLLGDLLNGEDDDAAAQAGPVVVEVLEGSLPIRRSPTLPAVVSAALAGVTSRGDSVLHVVAASGDGHEFLQCAELICNKANNLLHDSCNKNGDTPLHCAARVGNVNKDGETVLHEAVRLAMDNGGLVKLLMSADPELARVPEIGTSPLYLAVSLGRDGTALLLHDIDGGLSYSGPDGQSALHAAVLKGKGAYPSGRFRKCGQSCWDSLWNAQLWIRRLLASTTNGCNSGRQDRFQEAHVPKLDYTEESRKMTDSTQYLGISSVLIVTITFAAAFAPPGGYIQDDHPAGAATLAGSYAFDAFVISNTMAYICSSLATFGLMYSGMTAIDFGIRAWYFTGSLILLRSSVRSLGAAFALGIYVALAPVARTTAVKVCVTPYLLPVPNVGNSIILAYASAIENRGFIHV</sequence>
<dbReference type="InterPro" id="IPR026961">
    <property type="entry name" value="PGG_dom"/>
</dbReference>
<feature type="transmembrane region" description="Helical" evidence="1">
    <location>
        <begin position="310"/>
        <end position="335"/>
    </location>
</feature>
<evidence type="ECO:0000259" key="2">
    <source>
        <dbReference type="Pfam" id="PF13962"/>
    </source>
</evidence>
<dbReference type="Pfam" id="PF13962">
    <property type="entry name" value="PGG"/>
    <property type="match status" value="1"/>
</dbReference>
<dbReference type="EMBL" id="OZ075145">
    <property type="protein sequence ID" value="CAL5048339.1"/>
    <property type="molecule type" value="Genomic_DNA"/>
</dbReference>
<feature type="transmembrane region" description="Helical" evidence="1">
    <location>
        <begin position="271"/>
        <end position="290"/>
    </location>
</feature>
<keyword evidence="1" id="KW-0472">Membrane</keyword>
<dbReference type="Proteomes" id="UP001497457">
    <property type="component" value="Chromosome 35b"/>
</dbReference>
<feature type="transmembrane region" description="Helical" evidence="1">
    <location>
        <begin position="347"/>
        <end position="376"/>
    </location>
</feature>
<dbReference type="PANTHER" id="PTHR24177:SF463">
    <property type="entry name" value="OS09G0331600 PROTEIN"/>
    <property type="match status" value="1"/>
</dbReference>
<dbReference type="InterPro" id="IPR036770">
    <property type="entry name" value="Ankyrin_rpt-contain_sf"/>
</dbReference>
<keyword evidence="1" id="KW-1133">Transmembrane helix</keyword>
<evidence type="ECO:0000313" key="3">
    <source>
        <dbReference type="EMBL" id="CAL5048339.1"/>
    </source>
</evidence>
<gene>
    <name evidence="3" type="ORF">URODEC1_LOCUS90392</name>
</gene>
<evidence type="ECO:0000256" key="1">
    <source>
        <dbReference type="SAM" id="Phobius"/>
    </source>
</evidence>
<dbReference type="InterPro" id="IPR002110">
    <property type="entry name" value="Ankyrin_rpt"/>
</dbReference>
<dbReference type="PANTHER" id="PTHR24177">
    <property type="entry name" value="CASKIN"/>
    <property type="match status" value="1"/>
</dbReference>
<proteinExistence type="predicted"/>
<reference evidence="3" key="1">
    <citation type="submission" date="2024-10" db="EMBL/GenBank/DDBJ databases">
        <authorList>
            <person name="Ryan C."/>
        </authorList>
    </citation>
    <scope>NUCLEOTIDE SEQUENCE [LARGE SCALE GENOMIC DNA]</scope>
</reference>
<dbReference type="Gene3D" id="1.25.40.20">
    <property type="entry name" value="Ankyrin repeat-containing domain"/>
    <property type="match status" value="2"/>
</dbReference>
<dbReference type="Pfam" id="PF00023">
    <property type="entry name" value="Ank"/>
    <property type="match status" value="1"/>
</dbReference>
<evidence type="ECO:0000313" key="4">
    <source>
        <dbReference type="Proteomes" id="UP001497457"/>
    </source>
</evidence>
<keyword evidence="4" id="KW-1185">Reference proteome</keyword>
<keyword evidence="1" id="KW-0812">Transmembrane</keyword>
<dbReference type="SUPFAM" id="SSF48403">
    <property type="entry name" value="Ankyrin repeat"/>
    <property type="match status" value="1"/>
</dbReference>